<dbReference type="PROSITE" id="PS51186">
    <property type="entry name" value="GNAT"/>
    <property type="match status" value="1"/>
</dbReference>
<accession>A0A0R1SW37</accession>
<reference evidence="2 3" key="1">
    <citation type="journal article" date="2015" name="Genome Announc.">
        <title>Expanding the biotechnology potential of lactobacilli through comparative genomics of 213 strains and associated genera.</title>
        <authorList>
            <person name="Sun Z."/>
            <person name="Harris H.M."/>
            <person name="McCann A."/>
            <person name="Guo C."/>
            <person name="Argimon S."/>
            <person name="Zhang W."/>
            <person name="Yang X."/>
            <person name="Jeffery I.B."/>
            <person name="Cooney J.C."/>
            <person name="Kagawa T.F."/>
            <person name="Liu W."/>
            <person name="Song Y."/>
            <person name="Salvetti E."/>
            <person name="Wrobel A."/>
            <person name="Rasinkangas P."/>
            <person name="Parkhill J."/>
            <person name="Rea M.C."/>
            <person name="O'Sullivan O."/>
            <person name="Ritari J."/>
            <person name="Douillard F.P."/>
            <person name="Paul Ross R."/>
            <person name="Yang R."/>
            <person name="Briner A.E."/>
            <person name="Felis G.E."/>
            <person name="de Vos W.M."/>
            <person name="Barrangou R."/>
            <person name="Klaenhammer T.R."/>
            <person name="Caufield P.W."/>
            <person name="Cui Y."/>
            <person name="Zhang H."/>
            <person name="O'Toole P.W."/>
        </authorList>
    </citation>
    <scope>NUCLEOTIDE SEQUENCE [LARGE SCALE GENOMIC DNA]</scope>
    <source>
        <strain evidence="2 3">DSM 14421</strain>
    </source>
</reference>
<dbReference type="Proteomes" id="UP000052013">
    <property type="component" value="Unassembled WGS sequence"/>
</dbReference>
<evidence type="ECO:0000313" key="2">
    <source>
        <dbReference type="EMBL" id="KRL69499.1"/>
    </source>
</evidence>
<dbReference type="PANTHER" id="PTHR43072">
    <property type="entry name" value="N-ACETYLTRANSFERASE"/>
    <property type="match status" value="1"/>
</dbReference>
<dbReference type="SUPFAM" id="SSF55729">
    <property type="entry name" value="Acyl-CoA N-acyltransferases (Nat)"/>
    <property type="match status" value="1"/>
</dbReference>
<dbReference type="CDD" id="cd04301">
    <property type="entry name" value="NAT_SF"/>
    <property type="match status" value="1"/>
</dbReference>
<comment type="caution">
    <text evidence="2">The sequence shown here is derived from an EMBL/GenBank/DDBJ whole genome shotgun (WGS) entry which is preliminary data.</text>
</comment>
<evidence type="ECO:0000259" key="1">
    <source>
        <dbReference type="PROSITE" id="PS51186"/>
    </source>
</evidence>
<evidence type="ECO:0000313" key="3">
    <source>
        <dbReference type="Proteomes" id="UP000052013"/>
    </source>
</evidence>
<dbReference type="AlphaFoldDB" id="A0A0R1SW37"/>
<dbReference type="InterPro" id="IPR000182">
    <property type="entry name" value="GNAT_dom"/>
</dbReference>
<dbReference type="Pfam" id="PF13420">
    <property type="entry name" value="Acetyltransf_4"/>
    <property type="match status" value="1"/>
</dbReference>
<dbReference type="PANTHER" id="PTHR43072:SF8">
    <property type="entry name" value="ACYLTRANSFERASE FABY-RELATED"/>
    <property type="match status" value="1"/>
</dbReference>
<dbReference type="EMBL" id="AZEY01000007">
    <property type="protein sequence ID" value="KRL69499.1"/>
    <property type="molecule type" value="Genomic_DNA"/>
</dbReference>
<dbReference type="GO" id="GO:0016747">
    <property type="term" value="F:acyltransferase activity, transferring groups other than amino-acyl groups"/>
    <property type="evidence" value="ECO:0007669"/>
    <property type="project" value="InterPro"/>
</dbReference>
<gene>
    <name evidence="2" type="ORF">FC85_GL000379</name>
</gene>
<sequence length="194" mass="22352">MMGDSNMIHIRPVTINDAPALVNIYRYYVEQTNITLEYNTPSISDFKQRILSIKEKYPYLVAESDGQIIGYTYAHDYKGRDAYDWSVEVSIYVTRETLAKGVGTTLYQVLEHELKRQHVVNASACITAGNARSEKFHEKFGYKQTAVFKHFGFKANKWLDVLWMTKSLVNQLPKKPAPFIPYRQLLQDTDQSAS</sequence>
<dbReference type="InterPro" id="IPR016181">
    <property type="entry name" value="Acyl_CoA_acyltransferase"/>
</dbReference>
<name>A0A0R1SW37_9LACO</name>
<feature type="domain" description="N-acetyltransferase" evidence="1">
    <location>
        <begin position="8"/>
        <end position="169"/>
    </location>
</feature>
<keyword evidence="2" id="KW-0808">Transferase</keyword>
<keyword evidence="2" id="KW-0012">Acyltransferase</keyword>
<protein>
    <submittedName>
        <fullName evidence="2">Sortase related acyltransferase</fullName>
    </submittedName>
</protein>
<dbReference type="STRING" id="1423739.FC85_GL000379"/>
<dbReference type="Gene3D" id="3.40.630.30">
    <property type="match status" value="1"/>
</dbReference>
<organism evidence="2 3">
    <name type="scientific">Lentilactobacillus diolivorans DSM 14421</name>
    <dbReference type="NCBI Taxonomy" id="1423739"/>
    <lineage>
        <taxon>Bacteria</taxon>
        <taxon>Bacillati</taxon>
        <taxon>Bacillota</taxon>
        <taxon>Bacilli</taxon>
        <taxon>Lactobacillales</taxon>
        <taxon>Lactobacillaceae</taxon>
        <taxon>Lentilactobacillus</taxon>
    </lineage>
</organism>
<proteinExistence type="predicted"/>
<dbReference type="PATRIC" id="fig|1423739.3.peg.398"/>